<keyword evidence="1" id="KW-0732">Signal</keyword>
<feature type="signal peptide" evidence="1">
    <location>
        <begin position="1"/>
        <end position="20"/>
    </location>
</feature>
<organism evidence="2">
    <name type="scientific">uncultured Aureispira sp</name>
    <dbReference type="NCBI Taxonomy" id="1331704"/>
    <lineage>
        <taxon>Bacteria</taxon>
        <taxon>Pseudomonadati</taxon>
        <taxon>Bacteroidota</taxon>
        <taxon>Saprospiria</taxon>
        <taxon>Saprospirales</taxon>
        <taxon>Saprospiraceae</taxon>
        <taxon>Aureispira</taxon>
        <taxon>environmental samples</taxon>
    </lineage>
</organism>
<evidence type="ECO:0000313" key="2">
    <source>
        <dbReference type="EMBL" id="CAA6808513.1"/>
    </source>
</evidence>
<reference evidence="2" key="1">
    <citation type="submission" date="2020-01" db="EMBL/GenBank/DDBJ databases">
        <authorList>
            <person name="Meier V. D."/>
            <person name="Meier V D."/>
        </authorList>
    </citation>
    <scope>NUCLEOTIDE SEQUENCE</scope>
    <source>
        <strain evidence="2">HLG_WM_MAG_10</strain>
    </source>
</reference>
<evidence type="ECO:0000256" key="1">
    <source>
        <dbReference type="SAM" id="SignalP"/>
    </source>
</evidence>
<sequence>MKFFTSALVLGFLFATSALSAQVLQLSKESTSTPPKFSKGDYIGNITYNNDGSTTLHYVEKQPMRVYFKNYTYDKDFNLINDEVDMFSLVDQIKAEWKEKFSWFEYKGEEYSVDGISIDPTWGGKLIARKKTTTWKYSTAFGGYYPVVETTGVQTLNGADDNRIYLYHRAEDYQNGNVVLLVGNKADKKSKIKNQHTRHFQLMTVSNDLEVNYGEELKFDYAMCVNYARIIDEPGLAESMVDDPIGDLSRGDLAIVFSPMKAILTGKMTHDNPAAHTLIIVGSDGVIKKRIDLETPSSAWWIEDLIKFDNGSIIAYGPSKDDKYINTLKPTNSPATFRESTSETKWKVFQVMKLNKNLDLEYIKAIDLDVFKEKLVTPPSQKRTPSYIGKRFDKRQIMMTPEDELLISGQKYTWKKVPLKDENGNTVLNKEGETVYTRAKVYGDLLLFHFDNTGDLKSQYGIRREKMNKYARTILTPTDLYLGKDDKTIYWVYGEIKGFRRGFSVNLIGYNATAVKKKLLYYPTVAKVDLTKGKISDFTPLGQDEKGKQLYFTNPEFPQLYVPGSHLTFIGEDKAGKQIWFARLDLE</sequence>
<proteinExistence type="predicted"/>
<gene>
    <name evidence="2" type="ORF">HELGO_WM35312</name>
</gene>
<accession>A0A6S6SQN9</accession>
<dbReference type="AlphaFoldDB" id="A0A6S6SQN9"/>
<feature type="chain" id="PRO_5028320522" evidence="1">
    <location>
        <begin position="21"/>
        <end position="587"/>
    </location>
</feature>
<dbReference type="EMBL" id="CACVAQ010000142">
    <property type="protein sequence ID" value="CAA6808513.1"/>
    <property type="molecule type" value="Genomic_DNA"/>
</dbReference>
<name>A0A6S6SQN9_9BACT</name>
<protein>
    <submittedName>
        <fullName evidence="2">Uncharacterized protein</fullName>
    </submittedName>
</protein>